<evidence type="ECO:0008006" key="3">
    <source>
        <dbReference type="Google" id="ProtNLM"/>
    </source>
</evidence>
<dbReference type="EMBL" id="VIEB01000084">
    <property type="protein sequence ID" value="TQE07537.1"/>
    <property type="molecule type" value="Genomic_DNA"/>
</dbReference>
<sequence length="231" mass="25741">MVNGVDIAVGGVSGAAFGWIFDGITEISIQLDDCKTEIVNGISAWNGKTTDQLGEVASNGKETLDYTKRILDGVERINGFGGFVPISEKVASWVEEEALGSSLVTMGHSVDEALSKPLPHLLLLERVGIRFQELNKYWYPGADENRKLDMGVHEVKWFRIKVEEGTELIRKCSNVVEWTDQKMVKYANKLEDLVKFLEAFVQRLKRTNITKPKGFDTQNSILCIQSSIGIC</sequence>
<protein>
    <recommendedName>
        <fullName evidence="3">RPW8 domain-containing protein</fullName>
    </recommendedName>
</protein>
<comment type="caution">
    <text evidence="1">The sequence shown here is derived from an EMBL/GenBank/DDBJ whole genome shotgun (WGS) entry which is preliminary data.</text>
</comment>
<proteinExistence type="predicted"/>
<organism evidence="1 2">
    <name type="scientific">Malus baccata</name>
    <name type="common">Siberian crab apple</name>
    <name type="synonym">Pyrus baccata</name>
    <dbReference type="NCBI Taxonomy" id="106549"/>
    <lineage>
        <taxon>Eukaryota</taxon>
        <taxon>Viridiplantae</taxon>
        <taxon>Streptophyta</taxon>
        <taxon>Embryophyta</taxon>
        <taxon>Tracheophyta</taxon>
        <taxon>Spermatophyta</taxon>
        <taxon>Magnoliopsida</taxon>
        <taxon>eudicotyledons</taxon>
        <taxon>Gunneridae</taxon>
        <taxon>Pentapetalae</taxon>
        <taxon>rosids</taxon>
        <taxon>fabids</taxon>
        <taxon>Rosales</taxon>
        <taxon>Rosaceae</taxon>
        <taxon>Amygdaloideae</taxon>
        <taxon>Maleae</taxon>
        <taxon>Malus</taxon>
    </lineage>
</organism>
<keyword evidence="2" id="KW-1185">Reference proteome</keyword>
<name>A0A540N922_MALBA</name>
<evidence type="ECO:0000313" key="1">
    <source>
        <dbReference type="EMBL" id="TQE07537.1"/>
    </source>
</evidence>
<evidence type="ECO:0000313" key="2">
    <source>
        <dbReference type="Proteomes" id="UP000315295"/>
    </source>
</evidence>
<dbReference type="Proteomes" id="UP000315295">
    <property type="component" value="Unassembled WGS sequence"/>
</dbReference>
<accession>A0A540N922</accession>
<dbReference type="AlphaFoldDB" id="A0A540N922"/>
<reference evidence="1 2" key="1">
    <citation type="journal article" date="2019" name="G3 (Bethesda)">
        <title>Sequencing of a Wild Apple (Malus baccata) Genome Unravels the Differences Between Cultivated and Wild Apple Species Regarding Disease Resistance and Cold Tolerance.</title>
        <authorList>
            <person name="Chen X."/>
        </authorList>
    </citation>
    <scope>NUCLEOTIDE SEQUENCE [LARGE SCALE GENOMIC DNA]</scope>
    <source>
        <strain evidence="2">cv. Shandingzi</strain>
        <tissue evidence="1">Leaves</tissue>
    </source>
</reference>
<gene>
    <name evidence="1" type="ORF">C1H46_006857</name>
</gene>